<dbReference type="EMBL" id="CU633901">
    <property type="protein sequence ID" value="CAP69485.1"/>
    <property type="molecule type" value="Genomic_DNA"/>
</dbReference>
<gene>
    <name evidence="6" type="ORF">PODANS_1_11470</name>
</gene>
<dbReference type="Gene3D" id="1.20.58.340">
    <property type="entry name" value="Magnesium transport protein CorA, transmembrane region"/>
    <property type="match status" value="1"/>
</dbReference>
<dbReference type="InterPro" id="IPR045863">
    <property type="entry name" value="CorA_TM1_TM2"/>
</dbReference>
<protein>
    <submittedName>
        <fullName evidence="6">Podospora anserina S mat+ genomic DNA chromosome 1, supercontig 2</fullName>
    </submittedName>
</protein>
<feature type="transmembrane region" description="Helical" evidence="5">
    <location>
        <begin position="531"/>
        <end position="551"/>
    </location>
</feature>
<evidence type="ECO:0000313" key="6">
    <source>
        <dbReference type="EMBL" id="CAP69485.1"/>
    </source>
</evidence>
<keyword evidence="2 5" id="KW-0812">Transmembrane</keyword>
<evidence type="ECO:0000313" key="8">
    <source>
        <dbReference type="Proteomes" id="UP000001197"/>
    </source>
</evidence>
<evidence type="ECO:0000256" key="4">
    <source>
        <dbReference type="ARBA" id="ARBA00023136"/>
    </source>
</evidence>
<keyword evidence="4 5" id="KW-0472">Membrane</keyword>
<reference evidence="7" key="4">
    <citation type="submission" date="2015-04" db="EMBL/GenBank/DDBJ databases">
        <title>Maintaining two mating types: Structure of the mating type locus and its role in heterokaryosis in Podospora anserina.</title>
        <authorList>
            <person name="Grognet P."/>
            <person name="Bidard F."/>
            <person name="Kuchly C."/>
            <person name="Chan Ho Tong L."/>
            <person name="Coppin E."/>
            <person name="Ait Benkhali J."/>
            <person name="Couloux A."/>
            <person name="Wincker P."/>
            <person name="Debuchy R."/>
            <person name="Silar P."/>
        </authorList>
    </citation>
    <scope>NUCLEOTIDE SEQUENCE</scope>
</reference>
<reference evidence="6" key="2">
    <citation type="submission" date="2008-07" db="EMBL/GenBank/DDBJ databases">
        <authorList>
            <person name="Genoscope - CEA"/>
        </authorList>
    </citation>
    <scope>NUCLEOTIDE SEQUENCE</scope>
    <source>
        <strain evidence="6">S mat+</strain>
    </source>
</reference>
<organism evidence="6">
    <name type="scientific">Podospora anserina (strain S / ATCC MYA-4624 / DSM 980 / FGSC 10383)</name>
    <name type="common">Pleurage anserina</name>
    <dbReference type="NCBI Taxonomy" id="515849"/>
    <lineage>
        <taxon>Eukaryota</taxon>
        <taxon>Fungi</taxon>
        <taxon>Dikarya</taxon>
        <taxon>Ascomycota</taxon>
        <taxon>Pezizomycotina</taxon>
        <taxon>Sordariomycetes</taxon>
        <taxon>Sordariomycetidae</taxon>
        <taxon>Sordariales</taxon>
        <taxon>Podosporaceae</taxon>
        <taxon>Podospora</taxon>
        <taxon>Podospora anserina</taxon>
    </lineage>
</organism>
<keyword evidence="8" id="KW-1185">Reference proteome</keyword>
<dbReference type="GO" id="GO:0046873">
    <property type="term" value="F:metal ion transmembrane transporter activity"/>
    <property type="evidence" value="ECO:0007669"/>
    <property type="project" value="InterPro"/>
</dbReference>
<accession>B2AYL1</accession>
<dbReference type="Proteomes" id="UP000001197">
    <property type="component" value="Chromosome 1"/>
</dbReference>
<evidence type="ECO:0000313" key="7">
    <source>
        <dbReference type="EMBL" id="CDP23505.1"/>
    </source>
</evidence>
<sequence length="602" mass="67957">MLMMRFKPCRLSSPGVFNETDVPSMEGTARLGSLTRASESLTICLDKGFRFFKYGRNSLHCGLGAHSISEEQARIFNMIPNHAPKLSVARQDSQSSQGSQGGSVWLADCQQYRNVIESLASSEPRLRRRDPRLELKNIPWPFKNTRIAVLESPSAGSPFTRKPWQCSDPAKFRLSLTDESPASGPDGRRIIIMEGQAPAHIGTLGTHFNIHSAFFVDHERDNAPEAFKSNDAYYNISLPCVQKEHVTMRYYQLISLPNNLQSNFRVFCAETGRTVTTTRILGKFADTVCLHRKCSIWRRPRENGTGWDCIVITDPPLRYVGTSYEAYNPIPVSPITRFHQGGYPDFIPHQRQMKNLHRGGPPRTTLLDDLCFYLDHHWDLFDSHGTDLVLTLAQKIVASHYRQHVGFLQTYISHVQHSMSRQENLEYFNTTAVEKQWSDVQSYERRLSYYCIDLESIMIQCRIPFQAPNVLSGSGSSSEADFQFLYMALKDVRRRVELLSSSITGLAGMAGNRQAVEEQVLSRQEATSVKALTVVGLVFIPLGFVASLFGMEDWFAPGGERFWMYWAVAVPVSVVAFGLYFFAKVVRGGGMGKRRVEGKGMC</sequence>
<dbReference type="eggNOG" id="ENOG502SMU8">
    <property type="taxonomic scope" value="Eukaryota"/>
</dbReference>
<evidence type="ECO:0000256" key="2">
    <source>
        <dbReference type="ARBA" id="ARBA00022692"/>
    </source>
</evidence>
<dbReference type="GO" id="GO:0016020">
    <property type="term" value="C:membrane"/>
    <property type="evidence" value="ECO:0007669"/>
    <property type="project" value="UniProtKB-SubCell"/>
</dbReference>
<dbReference type="Pfam" id="PF01544">
    <property type="entry name" value="CorA"/>
    <property type="match status" value="1"/>
</dbReference>
<evidence type="ECO:0000256" key="1">
    <source>
        <dbReference type="ARBA" id="ARBA00004141"/>
    </source>
</evidence>
<comment type="subcellular location">
    <subcellularLocation>
        <location evidence="1">Membrane</location>
        <topology evidence="1">Multi-pass membrane protein</topology>
    </subcellularLocation>
</comment>
<keyword evidence="3 5" id="KW-1133">Transmembrane helix</keyword>
<proteinExistence type="predicted"/>
<reference evidence="6 8" key="1">
    <citation type="journal article" date="2008" name="Genome Biol.">
        <title>The genome sequence of the model ascomycete fungus Podospora anserina.</title>
        <authorList>
            <person name="Espagne E."/>
            <person name="Lespinet O."/>
            <person name="Malagnac F."/>
            <person name="Da Silva C."/>
            <person name="Jaillon O."/>
            <person name="Porcel B.M."/>
            <person name="Couloux A."/>
            <person name="Aury J.-M."/>
            <person name="Segurens B."/>
            <person name="Poulain J."/>
            <person name="Anthouard V."/>
            <person name="Grossetete S."/>
            <person name="Khalili H."/>
            <person name="Coppin E."/>
            <person name="Dequard-Chablat M."/>
            <person name="Picard M."/>
            <person name="Contamine V."/>
            <person name="Arnaise S."/>
            <person name="Bourdais A."/>
            <person name="Berteaux-Lecellier V."/>
            <person name="Gautheret D."/>
            <person name="de Vries R.P."/>
            <person name="Battaglia E."/>
            <person name="Coutinho P.M."/>
            <person name="Danchin E.G.J."/>
            <person name="Henrissat B."/>
            <person name="El Khoury R."/>
            <person name="Sainsard-Chanet A."/>
            <person name="Boivin A."/>
            <person name="Pinan-Lucarre B."/>
            <person name="Sellem C.H."/>
            <person name="Debuchy R."/>
            <person name="Wincker P."/>
            <person name="Weissenbach J."/>
            <person name="Silar P."/>
        </authorList>
    </citation>
    <scope>NUCLEOTIDE SEQUENCE [LARGE SCALE GENOMIC DNA]</scope>
    <source>
        <strain evidence="8">S / ATCC MYA-4624 / DSM 980 / FGSC 10383</strain>
        <strain evidence="6">S mat+</strain>
    </source>
</reference>
<dbReference type="RefSeq" id="XP_001908812.1">
    <property type="nucleotide sequence ID" value="XM_001908777.1"/>
</dbReference>
<dbReference type="HOGENOM" id="CLU_034568_0_0_1"/>
<evidence type="ECO:0000256" key="3">
    <source>
        <dbReference type="ARBA" id="ARBA00022989"/>
    </source>
</evidence>
<reference evidence="8" key="3">
    <citation type="journal article" date="2014" name="Genetics">
        <title>Maintaining two mating types: Structure of the mating type locus and its role in heterokaryosis in Podospora anserina.</title>
        <authorList>
            <person name="Grognet P."/>
            <person name="Bidard F."/>
            <person name="Kuchly C."/>
            <person name="Tong L.C.H."/>
            <person name="Coppin E."/>
            <person name="Benkhali J.A."/>
            <person name="Couloux A."/>
            <person name="Wincker P."/>
            <person name="Debuchy R."/>
            <person name="Silar P."/>
        </authorList>
    </citation>
    <scope>GENOME REANNOTATION</scope>
    <source>
        <strain evidence="8">S / ATCC MYA-4624 / DSM 980 / FGSC 10383</strain>
    </source>
</reference>
<feature type="transmembrane region" description="Helical" evidence="5">
    <location>
        <begin position="563"/>
        <end position="583"/>
    </location>
</feature>
<dbReference type="InterPro" id="IPR002523">
    <property type="entry name" value="MgTranspt_CorA/ZnTranspt_ZntB"/>
</dbReference>
<dbReference type="OrthoDB" id="5428055at2759"/>
<evidence type="ECO:0000256" key="5">
    <source>
        <dbReference type="SAM" id="Phobius"/>
    </source>
</evidence>
<dbReference type="GeneID" id="6192987"/>
<name>B2AYL1_PODAN</name>
<dbReference type="AlphaFoldDB" id="B2AYL1"/>
<dbReference type="VEuPathDB" id="FungiDB:PODANS_1_11470"/>
<dbReference type="SUPFAM" id="SSF144083">
    <property type="entry name" value="Magnesium transport protein CorA, transmembrane region"/>
    <property type="match status" value="1"/>
</dbReference>
<dbReference type="EMBL" id="FO904936">
    <property type="protein sequence ID" value="CDP23505.1"/>
    <property type="molecule type" value="Genomic_DNA"/>
</dbReference>
<dbReference type="KEGG" id="pan:PODANSg5847"/>